<dbReference type="InterPro" id="IPR036388">
    <property type="entry name" value="WH-like_DNA-bd_sf"/>
</dbReference>
<dbReference type="GO" id="GO:0003700">
    <property type="term" value="F:DNA-binding transcription factor activity"/>
    <property type="evidence" value="ECO:0007669"/>
    <property type="project" value="InterPro"/>
</dbReference>
<dbReference type="CDD" id="cd07377">
    <property type="entry name" value="WHTH_GntR"/>
    <property type="match status" value="1"/>
</dbReference>
<dbReference type="RefSeq" id="WP_095483957.1">
    <property type="nucleotide sequence ID" value="NZ_CP088151.1"/>
</dbReference>
<protein>
    <recommendedName>
        <fullName evidence="4">HTH gntR-type domain-containing protein</fullName>
    </recommendedName>
</protein>
<dbReference type="PRINTS" id="PR00035">
    <property type="entry name" value="HTHGNTR"/>
</dbReference>
<dbReference type="Gene3D" id="1.10.10.10">
    <property type="entry name" value="Winged helix-like DNA-binding domain superfamily/Winged helix DNA-binding domain"/>
    <property type="match status" value="1"/>
</dbReference>
<keyword evidence="2" id="KW-0238">DNA-binding</keyword>
<dbReference type="InterPro" id="IPR000524">
    <property type="entry name" value="Tscrpt_reg_HTH_GntR"/>
</dbReference>
<feature type="domain" description="HTH gntR-type" evidence="4">
    <location>
        <begin position="10"/>
        <end position="78"/>
    </location>
</feature>
<dbReference type="Proteomes" id="UP000216215">
    <property type="component" value="Unassembled WGS sequence"/>
</dbReference>
<evidence type="ECO:0000256" key="1">
    <source>
        <dbReference type="ARBA" id="ARBA00023015"/>
    </source>
</evidence>
<keyword evidence="3" id="KW-0804">Transcription</keyword>
<dbReference type="SMART" id="SM00345">
    <property type="entry name" value="HTH_GNTR"/>
    <property type="match status" value="1"/>
</dbReference>
<name>A0AB36REB1_9HYPH</name>
<dbReference type="SUPFAM" id="SSF46785">
    <property type="entry name" value="Winged helix' DNA-binding domain"/>
    <property type="match status" value="1"/>
</dbReference>
<dbReference type="SMART" id="SM00866">
    <property type="entry name" value="UTRA"/>
    <property type="match status" value="1"/>
</dbReference>
<evidence type="ECO:0000259" key="4">
    <source>
        <dbReference type="PROSITE" id="PS50949"/>
    </source>
</evidence>
<evidence type="ECO:0000256" key="2">
    <source>
        <dbReference type="ARBA" id="ARBA00023125"/>
    </source>
</evidence>
<organism evidence="5 6">
    <name type="scientific">Mesorhizobium mediterraneum</name>
    <dbReference type="NCBI Taxonomy" id="43617"/>
    <lineage>
        <taxon>Bacteria</taxon>
        <taxon>Pseudomonadati</taxon>
        <taxon>Pseudomonadota</taxon>
        <taxon>Alphaproteobacteria</taxon>
        <taxon>Hyphomicrobiales</taxon>
        <taxon>Phyllobacteriaceae</taxon>
        <taxon>Mesorhizobium</taxon>
    </lineage>
</organism>
<dbReference type="Pfam" id="PF07702">
    <property type="entry name" value="UTRA"/>
    <property type="match status" value="1"/>
</dbReference>
<dbReference type="SUPFAM" id="SSF64288">
    <property type="entry name" value="Chorismate lyase-like"/>
    <property type="match status" value="1"/>
</dbReference>
<keyword evidence="1" id="KW-0805">Transcription regulation</keyword>
<gene>
    <name evidence="5" type="ORF">CIT25_07810</name>
</gene>
<keyword evidence="6" id="KW-1185">Reference proteome</keyword>
<accession>A0AB36REB1</accession>
<dbReference type="PROSITE" id="PS50949">
    <property type="entry name" value="HTH_GNTR"/>
    <property type="match status" value="1"/>
</dbReference>
<dbReference type="GO" id="GO:0003677">
    <property type="term" value="F:DNA binding"/>
    <property type="evidence" value="ECO:0007669"/>
    <property type="project" value="UniProtKB-KW"/>
</dbReference>
<reference evidence="6" key="1">
    <citation type="submission" date="2017-08" db="EMBL/GenBank/DDBJ databases">
        <title>Mesorhizobium wenxinae sp. nov., a novel rhizobial species isolated from root nodules of chickpea (Cicer arietinum L.).</title>
        <authorList>
            <person name="Zhang J."/>
        </authorList>
    </citation>
    <scope>NUCLEOTIDE SEQUENCE [LARGE SCALE GENOMIC DNA]</scope>
    <source>
        <strain evidence="6">USDA 3392</strain>
    </source>
</reference>
<dbReference type="AlphaFoldDB" id="A0AB36REB1"/>
<dbReference type="PANTHER" id="PTHR44846">
    <property type="entry name" value="MANNOSYL-D-GLYCERATE TRANSPORT/METABOLISM SYSTEM REPRESSOR MNGR-RELATED"/>
    <property type="match status" value="1"/>
</dbReference>
<evidence type="ECO:0000313" key="6">
    <source>
        <dbReference type="Proteomes" id="UP000216215"/>
    </source>
</evidence>
<dbReference type="InterPro" id="IPR011663">
    <property type="entry name" value="UTRA"/>
</dbReference>
<dbReference type="Gene3D" id="3.40.1410.10">
    <property type="entry name" value="Chorismate lyase-like"/>
    <property type="match status" value="1"/>
</dbReference>
<comment type="caution">
    <text evidence="5">The sequence shown here is derived from an EMBL/GenBank/DDBJ whole genome shotgun (WGS) entry which is preliminary data.</text>
</comment>
<evidence type="ECO:0000313" key="5">
    <source>
        <dbReference type="EMBL" id="PAQ03281.1"/>
    </source>
</evidence>
<proteinExistence type="predicted"/>
<dbReference type="InterPro" id="IPR050679">
    <property type="entry name" value="Bact_HTH_transcr_reg"/>
</dbReference>
<sequence>MPSIVAADHVPLYQRIASSFAAQIASGALKVGERLPSERQMAEELGASRMTARQALKLLERRGLVETRTGRGAFVAHPRIEQQLSTLSGFTEEMHRGGRLASSIVLDAGVGAADREAAAALGIAEHAPVHRLVRVRLADAEPVGLERTEIPAALAPKLLERADFSTDSLYRVLRGDYGLYPSEAEQKLWSAHPDAASAASLGISLQSPVLFLTRRTLDATGRPIEYVRAVYRGDCFVMRVNLTLGTDT</sequence>
<dbReference type="InterPro" id="IPR036390">
    <property type="entry name" value="WH_DNA-bd_sf"/>
</dbReference>
<evidence type="ECO:0000256" key="3">
    <source>
        <dbReference type="ARBA" id="ARBA00023163"/>
    </source>
</evidence>
<dbReference type="InterPro" id="IPR028978">
    <property type="entry name" value="Chorismate_lyase_/UTRA_dom_sf"/>
</dbReference>
<dbReference type="Pfam" id="PF00392">
    <property type="entry name" value="GntR"/>
    <property type="match status" value="1"/>
</dbReference>
<dbReference type="EMBL" id="NPKI01000011">
    <property type="protein sequence ID" value="PAQ03281.1"/>
    <property type="molecule type" value="Genomic_DNA"/>
</dbReference>